<dbReference type="GO" id="GO:0005886">
    <property type="term" value="C:plasma membrane"/>
    <property type="evidence" value="ECO:0007669"/>
    <property type="project" value="TreeGrafter"/>
</dbReference>
<keyword evidence="10 13" id="KW-0067">ATP-binding</keyword>
<evidence type="ECO:0000256" key="3">
    <source>
        <dbReference type="ARBA" id="ARBA00012071"/>
    </source>
</evidence>
<keyword evidence="9 13" id="KW-0418">Kinase</keyword>
<dbReference type="PANTHER" id="PTHR42724">
    <property type="entry name" value="TETRAACYLDISACCHARIDE 4'-KINASE"/>
    <property type="match status" value="1"/>
</dbReference>
<proteinExistence type="inferred from homology"/>
<evidence type="ECO:0000256" key="10">
    <source>
        <dbReference type="ARBA" id="ARBA00022840"/>
    </source>
</evidence>
<dbReference type="UniPathway" id="UPA00359">
    <property type="reaction ID" value="UER00482"/>
</dbReference>
<comment type="catalytic activity">
    <reaction evidence="13">
        <text>a lipid A disaccharide + ATP = a lipid IVA + ADP + H(+)</text>
        <dbReference type="Rhea" id="RHEA:67840"/>
        <dbReference type="ChEBI" id="CHEBI:15378"/>
        <dbReference type="ChEBI" id="CHEBI:30616"/>
        <dbReference type="ChEBI" id="CHEBI:176343"/>
        <dbReference type="ChEBI" id="CHEBI:176425"/>
        <dbReference type="ChEBI" id="CHEBI:456216"/>
        <dbReference type="EC" id="2.7.1.130"/>
    </reaction>
</comment>
<evidence type="ECO:0000256" key="5">
    <source>
        <dbReference type="ARBA" id="ARBA00022516"/>
    </source>
</evidence>
<dbReference type="OrthoDB" id="9766423at2"/>
<evidence type="ECO:0000256" key="1">
    <source>
        <dbReference type="ARBA" id="ARBA00002274"/>
    </source>
</evidence>
<dbReference type="InterPro" id="IPR003758">
    <property type="entry name" value="LpxK"/>
</dbReference>
<gene>
    <name evidence="13" type="primary">lpxK</name>
    <name evidence="15" type="ORF">BUL40_14605</name>
</gene>
<evidence type="ECO:0000256" key="11">
    <source>
        <dbReference type="ARBA" id="ARBA00023098"/>
    </source>
</evidence>
<comment type="pathway">
    <text evidence="2 13">Glycolipid biosynthesis; lipid IV(A) biosynthesis; lipid IV(A) from (3R)-3-hydroxytetradecanoyl-[acyl-carrier-protein] and UDP-N-acetyl-alpha-D-glucosamine: step 6/6.</text>
</comment>
<keyword evidence="5 13" id="KW-0444">Lipid biosynthesis</keyword>
<feature type="transmembrane region" description="Helical" evidence="14">
    <location>
        <begin position="7"/>
        <end position="25"/>
    </location>
</feature>
<evidence type="ECO:0000256" key="4">
    <source>
        <dbReference type="ARBA" id="ARBA00016436"/>
    </source>
</evidence>
<name>A0A1V6LN71_9FLAO</name>
<evidence type="ECO:0000256" key="8">
    <source>
        <dbReference type="ARBA" id="ARBA00022741"/>
    </source>
</evidence>
<keyword evidence="7 13" id="KW-0808">Transferase</keyword>
<dbReference type="NCBIfam" id="TIGR00682">
    <property type="entry name" value="lpxK"/>
    <property type="match status" value="1"/>
</dbReference>
<evidence type="ECO:0000256" key="13">
    <source>
        <dbReference type="HAMAP-Rule" id="MF_00409"/>
    </source>
</evidence>
<evidence type="ECO:0000256" key="9">
    <source>
        <dbReference type="ARBA" id="ARBA00022777"/>
    </source>
</evidence>
<accession>A0A1V6LN71</accession>
<dbReference type="SUPFAM" id="SSF52540">
    <property type="entry name" value="P-loop containing nucleoside triphosphate hydrolases"/>
    <property type="match status" value="1"/>
</dbReference>
<keyword evidence="11 13" id="KW-0443">Lipid metabolism</keyword>
<dbReference type="Pfam" id="PF02606">
    <property type="entry name" value="LpxK"/>
    <property type="match status" value="1"/>
</dbReference>
<dbReference type="InterPro" id="IPR027417">
    <property type="entry name" value="P-loop_NTPase"/>
</dbReference>
<keyword evidence="8 13" id="KW-0547">Nucleotide-binding</keyword>
<evidence type="ECO:0000313" key="16">
    <source>
        <dbReference type="Proteomes" id="UP000191680"/>
    </source>
</evidence>
<dbReference type="GO" id="GO:0009029">
    <property type="term" value="F:lipid-A 4'-kinase activity"/>
    <property type="evidence" value="ECO:0007669"/>
    <property type="project" value="UniProtKB-UniRule"/>
</dbReference>
<comment type="function">
    <text evidence="1 13">Transfers the gamma-phosphate of ATP to the 4'-position of a tetraacyldisaccharide 1-phosphate intermediate (termed DS-1-P) to form tetraacyldisaccharide 1,4'-bis-phosphate (lipid IVA).</text>
</comment>
<comment type="caution">
    <text evidence="15">The sequence shown here is derived from an EMBL/GenBank/DDBJ whole genome shotgun (WGS) entry which is preliminary data.</text>
</comment>
<dbReference type="GO" id="GO:0005524">
    <property type="term" value="F:ATP binding"/>
    <property type="evidence" value="ECO:0007669"/>
    <property type="project" value="UniProtKB-UniRule"/>
</dbReference>
<dbReference type="HAMAP" id="MF_00409">
    <property type="entry name" value="LpxK"/>
    <property type="match status" value="1"/>
</dbReference>
<feature type="binding site" evidence="13">
    <location>
        <begin position="47"/>
        <end position="54"/>
    </location>
    <ligand>
        <name>ATP</name>
        <dbReference type="ChEBI" id="CHEBI:30616"/>
    </ligand>
</feature>
<keyword evidence="14" id="KW-0472">Membrane</keyword>
<evidence type="ECO:0000256" key="6">
    <source>
        <dbReference type="ARBA" id="ARBA00022556"/>
    </source>
</evidence>
<evidence type="ECO:0000313" key="15">
    <source>
        <dbReference type="EMBL" id="OQD41602.1"/>
    </source>
</evidence>
<dbReference type="RefSeq" id="WP_080319854.1">
    <property type="nucleotide sequence ID" value="NZ_MTBC01000012.1"/>
</dbReference>
<dbReference type="PANTHER" id="PTHR42724:SF1">
    <property type="entry name" value="TETRAACYLDISACCHARIDE 4'-KINASE, MITOCHONDRIAL-RELATED"/>
    <property type="match status" value="1"/>
</dbReference>
<organism evidence="15 16">
    <name type="scientific">Croceivirga radicis</name>
    <dbReference type="NCBI Taxonomy" id="1929488"/>
    <lineage>
        <taxon>Bacteria</taxon>
        <taxon>Pseudomonadati</taxon>
        <taxon>Bacteroidota</taxon>
        <taxon>Flavobacteriia</taxon>
        <taxon>Flavobacteriales</taxon>
        <taxon>Flavobacteriaceae</taxon>
        <taxon>Croceivirga</taxon>
    </lineage>
</organism>
<comment type="similarity">
    <text evidence="13">Belongs to the LpxK family.</text>
</comment>
<protein>
    <recommendedName>
        <fullName evidence="4 13">Tetraacyldisaccharide 4'-kinase</fullName>
        <ecNumber evidence="3 13">2.7.1.130</ecNumber>
    </recommendedName>
    <alternativeName>
        <fullName evidence="12 13">Lipid A 4'-kinase</fullName>
    </alternativeName>
</protein>
<sequence>MWLIRKILFPVSLVYALVVWIRNQFYNFGWFKSKSYSTPLVCVGNLSVGGTGKTPMIEFLVNGLQDQFKLAVLSRGYRRQSRGYVQATDKTLVTQLGDEPFQLHKKFKNLIVAVDADRQNGIQQLTSTVKPELILLDDAFQHRKVTPSFSILLTTYENPFISDWYLPTGNLRDSKVAAKRADCIVVTKCPNNLAPKARKEIEKRLKKHPKQHVFFSYLTYENSVFSNTDKFAFKDLRKKQITLVTGIANPKPLVTYLKTQDIQFEHLAYKDHHNFTASELKELAKRQFILTTEKDYVRLEGKLDTLYYLPVRHQFFDDGAEALLNLVKARI</sequence>
<evidence type="ECO:0000256" key="2">
    <source>
        <dbReference type="ARBA" id="ARBA00004870"/>
    </source>
</evidence>
<evidence type="ECO:0000256" key="12">
    <source>
        <dbReference type="ARBA" id="ARBA00029757"/>
    </source>
</evidence>
<dbReference type="AlphaFoldDB" id="A0A1V6LN71"/>
<dbReference type="EC" id="2.7.1.130" evidence="3 13"/>
<keyword evidence="14" id="KW-1133">Transmembrane helix</keyword>
<dbReference type="Proteomes" id="UP000191680">
    <property type="component" value="Unassembled WGS sequence"/>
</dbReference>
<evidence type="ECO:0000256" key="7">
    <source>
        <dbReference type="ARBA" id="ARBA00022679"/>
    </source>
</evidence>
<keyword evidence="6 13" id="KW-0441">Lipid A biosynthesis</keyword>
<evidence type="ECO:0000256" key="14">
    <source>
        <dbReference type="SAM" id="Phobius"/>
    </source>
</evidence>
<dbReference type="EMBL" id="MTBC01000012">
    <property type="protein sequence ID" value="OQD41602.1"/>
    <property type="molecule type" value="Genomic_DNA"/>
</dbReference>
<dbReference type="GO" id="GO:0009245">
    <property type="term" value="P:lipid A biosynthetic process"/>
    <property type="evidence" value="ECO:0007669"/>
    <property type="project" value="UniProtKB-UniRule"/>
</dbReference>
<reference evidence="15 16" key="1">
    <citation type="submission" date="2016-12" db="EMBL/GenBank/DDBJ databases">
        <authorList>
            <person name="Song W.-J."/>
            <person name="Kurnit D.M."/>
        </authorList>
    </citation>
    <scope>NUCLEOTIDE SEQUENCE [LARGE SCALE GENOMIC DNA]</scope>
    <source>
        <strain evidence="15 16">HSG9</strain>
    </source>
</reference>
<keyword evidence="16" id="KW-1185">Reference proteome</keyword>
<keyword evidence="14" id="KW-0812">Transmembrane</keyword>